<accession>A0A841C4P6</accession>
<comment type="caution">
    <text evidence="3">The sequence shown here is derived from an EMBL/GenBank/DDBJ whole genome shotgun (WGS) entry which is preliminary data.</text>
</comment>
<proteinExistence type="predicted"/>
<protein>
    <submittedName>
        <fullName evidence="3">Transcriptional regulator with XRE-family HTH domain</fullName>
    </submittedName>
</protein>
<dbReference type="InterPro" id="IPR010982">
    <property type="entry name" value="Lambda_DNA-bd_dom_sf"/>
</dbReference>
<dbReference type="InterPro" id="IPR001387">
    <property type="entry name" value="Cro/C1-type_HTH"/>
</dbReference>
<dbReference type="PROSITE" id="PS50943">
    <property type="entry name" value="HTH_CROC1"/>
    <property type="match status" value="1"/>
</dbReference>
<keyword evidence="1" id="KW-0238">DNA-binding</keyword>
<dbReference type="SUPFAM" id="SSF47413">
    <property type="entry name" value="lambda repressor-like DNA-binding domains"/>
    <property type="match status" value="1"/>
</dbReference>
<dbReference type="Gene3D" id="1.10.260.40">
    <property type="entry name" value="lambda repressor-like DNA-binding domains"/>
    <property type="match status" value="1"/>
</dbReference>
<dbReference type="Pfam" id="PF13560">
    <property type="entry name" value="HTH_31"/>
    <property type="match status" value="1"/>
</dbReference>
<organism evidence="3 4">
    <name type="scientific">Allocatelliglobosispora scoriae</name>
    <dbReference type="NCBI Taxonomy" id="643052"/>
    <lineage>
        <taxon>Bacteria</taxon>
        <taxon>Bacillati</taxon>
        <taxon>Actinomycetota</taxon>
        <taxon>Actinomycetes</taxon>
        <taxon>Micromonosporales</taxon>
        <taxon>Micromonosporaceae</taxon>
        <taxon>Allocatelliglobosispora</taxon>
    </lineage>
</organism>
<sequence>MTAMTSDLGRRVAYLRRRRGWSQRRLASAANVSNSTISRIENGTNSDFTITALTLVAAALDHDLVSLLAAELPDQAWRRQLGTEARRALVALAAPGRPAVHPDGLHAEITALREARMRCDFARTAALAPALLRRMSPTDLPQETAHVCYDLALSLRMLGHHGEAWLAVKIAQTAAANARSRALLDTVLALQAVFAMEDGELAAAHAIVSSVPKIRPATRSDACGSAALHLIEGLVHAHIGISDGSDQVRDATALLSLDGSGTDLLDTGIDQVADVGLWAMKIANATGQFARAHDLAGPCPDDTFGASLWHLNMCAVQLQLDDAEHAAQRLLTAHEIAPQLLPSRPETIACASSLISRRLRPDTRRRIRSIHETALRPVS</sequence>
<dbReference type="GO" id="GO:0003677">
    <property type="term" value="F:DNA binding"/>
    <property type="evidence" value="ECO:0007669"/>
    <property type="project" value="UniProtKB-KW"/>
</dbReference>
<dbReference type="PANTHER" id="PTHR46797:SF1">
    <property type="entry name" value="METHYLPHOSPHONATE SYNTHASE"/>
    <property type="match status" value="1"/>
</dbReference>
<evidence type="ECO:0000313" key="4">
    <source>
        <dbReference type="Proteomes" id="UP000587527"/>
    </source>
</evidence>
<name>A0A841C4P6_9ACTN</name>
<dbReference type="GO" id="GO:0005829">
    <property type="term" value="C:cytosol"/>
    <property type="evidence" value="ECO:0007669"/>
    <property type="project" value="TreeGrafter"/>
</dbReference>
<evidence type="ECO:0000256" key="1">
    <source>
        <dbReference type="ARBA" id="ARBA00023125"/>
    </source>
</evidence>
<dbReference type="SMART" id="SM00530">
    <property type="entry name" value="HTH_XRE"/>
    <property type="match status" value="1"/>
</dbReference>
<dbReference type="AlphaFoldDB" id="A0A841C4P6"/>
<gene>
    <name evidence="3" type="ORF">F4553_007703</name>
</gene>
<evidence type="ECO:0000313" key="3">
    <source>
        <dbReference type="EMBL" id="MBB5874269.1"/>
    </source>
</evidence>
<dbReference type="GO" id="GO:0003700">
    <property type="term" value="F:DNA-binding transcription factor activity"/>
    <property type="evidence" value="ECO:0007669"/>
    <property type="project" value="TreeGrafter"/>
</dbReference>
<keyword evidence="4" id="KW-1185">Reference proteome</keyword>
<dbReference type="EMBL" id="JACHMN010000003">
    <property type="protein sequence ID" value="MBB5874269.1"/>
    <property type="molecule type" value="Genomic_DNA"/>
</dbReference>
<evidence type="ECO:0000259" key="2">
    <source>
        <dbReference type="PROSITE" id="PS50943"/>
    </source>
</evidence>
<dbReference type="PANTHER" id="PTHR46797">
    <property type="entry name" value="HTH-TYPE TRANSCRIPTIONAL REGULATOR"/>
    <property type="match status" value="1"/>
</dbReference>
<dbReference type="CDD" id="cd00093">
    <property type="entry name" value="HTH_XRE"/>
    <property type="match status" value="1"/>
</dbReference>
<feature type="domain" description="HTH cro/C1-type" evidence="2">
    <location>
        <begin position="12"/>
        <end position="67"/>
    </location>
</feature>
<dbReference type="InterPro" id="IPR050807">
    <property type="entry name" value="TransReg_Diox_bact_type"/>
</dbReference>
<reference evidence="3 4" key="1">
    <citation type="submission" date="2020-08" db="EMBL/GenBank/DDBJ databases">
        <title>Sequencing the genomes of 1000 actinobacteria strains.</title>
        <authorList>
            <person name="Klenk H.-P."/>
        </authorList>
    </citation>
    <scope>NUCLEOTIDE SEQUENCE [LARGE SCALE GENOMIC DNA]</scope>
    <source>
        <strain evidence="3 4">DSM 45362</strain>
    </source>
</reference>
<dbReference type="Proteomes" id="UP000587527">
    <property type="component" value="Unassembled WGS sequence"/>
</dbReference>